<evidence type="ECO:0000313" key="1">
    <source>
        <dbReference type="EMBL" id="KAF2253362.1"/>
    </source>
</evidence>
<evidence type="ECO:0000313" key="2">
    <source>
        <dbReference type="Proteomes" id="UP000800094"/>
    </source>
</evidence>
<dbReference type="EMBL" id="ML987191">
    <property type="protein sequence ID" value="KAF2253362.1"/>
    <property type="molecule type" value="Genomic_DNA"/>
</dbReference>
<gene>
    <name evidence="1" type="ORF">BU26DRAFT_221504</name>
</gene>
<dbReference type="PANTHER" id="PTHR38790:SF4">
    <property type="entry name" value="2EXR DOMAIN-CONTAINING PROTEIN"/>
    <property type="match status" value="1"/>
</dbReference>
<name>A0A6A6ITZ2_9PLEO</name>
<dbReference type="PANTHER" id="PTHR38790">
    <property type="entry name" value="2EXR DOMAIN-CONTAINING PROTEIN-RELATED"/>
    <property type="match status" value="1"/>
</dbReference>
<keyword evidence="2" id="KW-1185">Reference proteome</keyword>
<reference evidence="1" key="1">
    <citation type="journal article" date="2020" name="Stud. Mycol.">
        <title>101 Dothideomycetes genomes: a test case for predicting lifestyles and emergence of pathogens.</title>
        <authorList>
            <person name="Haridas S."/>
            <person name="Albert R."/>
            <person name="Binder M."/>
            <person name="Bloem J."/>
            <person name="Labutti K."/>
            <person name="Salamov A."/>
            <person name="Andreopoulos B."/>
            <person name="Baker S."/>
            <person name="Barry K."/>
            <person name="Bills G."/>
            <person name="Bluhm B."/>
            <person name="Cannon C."/>
            <person name="Castanera R."/>
            <person name="Culley D."/>
            <person name="Daum C."/>
            <person name="Ezra D."/>
            <person name="Gonzalez J."/>
            <person name="Henrissat B."/>
            <person name="Kuo A."/>
            <person name="Liang C."/>
            <person name="Lipzen A."/>
            <person name="Lutzoni F."/>
            <person name="Magnuson J."/>
            <person name="Mondo S."/>
            <person name="Nolan M."/>
            <person name="Ohm R."/>
            <person name="Pangilinan J."/>
            <person name="Park H.-J."/>
            <person name="Ramirez L."/>
            <person name="Alfaro M."/>
            <person name="Sun H."/>
            <person name="Tritt A."/>
            <person name="Yoshinaga Y."/>
            <person name="Zwiers L.-H."/>
            <person name="Turgeon B."/>
            <person name="Goodwin S."/>
            <person name="Spatafora J."/>
            <person name="Crous P."/>
            <person name="Grigoriev I."/>
        </authorList>
    </citation>
    <scope>NUCLEOTIDE SEQUENCE</scope>
    <source>
        <strain evidence="1">CBS 122368</strain>
    </source>
</reference>
<dbReference type="Proteomes" id="UP000800094">
    <property type="component" value="Unassembled WGS sequence"/>
</dbReference>
<accession>A0A6A6ITZ2</accession>
<proteinExistence type="predicted"/>
<organism evidence="1 2">
    <name type="scientific">Trematosphaeria pertusa</name>
    <dbReference type="NCBI Taxonomy" id="390896"/>
    <lineage>
        <taxon>Eukaryota</taxon>
        <taxon>Fungi</taxon>
        <taxon>Dikarya</taxon>
        <taxon>Ascomycota</taxon>
        <taxon>Pezizomycotina</taxon>
        <taxon>Dothideomycetes</taxon>
        <taxon>Pleosporomycetidae</taxon>
        <taxon>Pleosporales</taxon>
        <taxon>Massarineae</taxon>
        <taxon>Trematosphaeriaceae</taxon>
        <taxon>Trematosphaeria</taxon>
    </lineage>
</organism>
<dbReference type="RefSeq" id="XP_033688366.1">
    <property type="nucleotide sequence ID" value="XM_033820760.1"/>
</dbReference>
<dbReference type="AlphaFoldDB" id="A0A6A6ITZ2"/>
<dbReference type="OrthoDB" id="5413827at2759"/>
<dbReference type="GeneID" id="54574090"/>
<protein>
    <submittedName>
        <fullName evidence="1">Uncharacterized protein</fullName>
    </submittedName>
</protein>
<sequence length="165" mass="18739">MRLELEQLQTLPRGTSASHHFSVFPGELKNRVYEIVLGGKLWDIKSLSVRGTFKPAILNSDRSALSLLRVCRQVHAETALLLFRMSTFAVELRYGDDLSSWLFRACLGHATGAITSIRLAFHTFRTFKLFCLATRFQGGFLPFQILPALQRLHVCVKHHGRAWSL</sequence>